<evidence type="ECO:0000256" key="1">
    <source>
        <dbReference type="SAM" id="MobiDB-lite"/>
    </source>
</evidence>
<feature type="compositionally biased region" description="Low complexity" evidence="1">
    <location>
        <begin position="99"/>
        <end position="109"/>
    </location>
</feature>
<dbReference type="RefSeq" id="WP_151646694.1">
    <property type="nucleotide sequence ID" value="NZ_WBVY01000004.1"/>
</dbReference>
<dbReference type="Proteomes" id="UP000460650">
    <property type="component" value="Unassembled WGS sequence"/>
</dbReference>
<dbReference type="EMBL" id="WBVY01000004">
    <property type="protein sequence ID" value="KAB2655909.1"/>
    <property type="molecule type" value="Genomic_DNA"/>
</dbReference>
<accession>A0A7V7VSE9</accession>
<dbReference type="AlphaFoldDB" id="A0A7V7VSE9"/>
<reference evidence="2 3" key="1">
    <citation type="submission" date="2019-09" db="EMBL/GenBank/DDBJ databases">
        <title>Taxonomic organization of the family Brucellaceae based on a phylogenomic approach.</title>
        <authorList>
            <person name="Leclercq S."/>
            <person name="Cloeckaert A."/>
            <person name="Zygmunt M.S."/>
        </authorList>
    </citation>
    <scope>NUCLEOTIDE SEQUENCE [LARGE SCALE GENOMIC DNA]</scope>
    <source>
        <strain evidence="2 3">TA93</strain>
    </source>
</reference>
<proteinExistence type="predicted"/>
<name>A0A7V7VSE9_9HYPH</name>
<dbReference type="Pfam" id="PF07120">
    <property type="entry name" value="DUF1376"/>
    <property type="match status" value="1"/>
</dbReference>
<protein>
    <submittedName>
        <fullName evidence="2">DUF1376 domain-containing protein</fullName>
    </submittedName>
</protein>
<gene>
    <name evidence="2" type="ORF">F9K94_15390</name>
</gene>
<sequence length="274" mass="30682">MSERPFMQLYVSDYLGDTRHLSCEQHGAYLLMLMTMWNAGGSLPNDDVKLSRIVCLSVKKWRSIKDDILAFFDVSEASISHNRLTNELRKSERKSELRASAGSAGGAAKSLKDKQAHLANAKVLPCHSPDTRELKETPNGVSKKQSRSVRLTADWQIPDDWIAEAVSEGMPRSKALSEAERMKNWSLSNKNGAKLDWRATWRNWFRDKIGPPGPQLKPNKPTKITDVIQAEARKYGVLPDEPDSEQTRLLDASDTRGSATVLELPLRSSVAGFY</sequence>
<evidence type="ECO:0000313" key="3">
    <source>
        <dbReference type="Proteomes" id="UP000460650"/>
    </source>
</evidence>
<organism evidence="2 3">
    <name type="scientific">Brucella tritici</name>
    <dbReference type="NCBI Taxonomy" id="94626"/>
    <lineage>
        <taxon>Bacteria</taxon>
        <taxon>Pseudomonadati</taxon>
        <taxon>Pseudomonadota</taxon>
        <taxon>Alphaproteobacteria</taxon>
        <taxon>Hyphomicrobiales</taxon>
        <taxon>Brucellaceae</taxon>
        <taxon>Brucella/Ochrobactrum group</taxon>
        <taxon>Brucella</taxon>
    </lineage>
</organism>
<evidence type="ECO:0000313" key="2">
    <source>
        <dbReference type="EMBL" id="KAB2655909.1"/>
    </source>
</evidence>
<feature type="region of interest" description="Disordered" evidence="1">
    <location>
        <begin position="128"/>
        <end position="147"/>
    </location>
</feature>
<feature type="region of interest" description="Disordered" evidence="1">
    <location>
        <begin position="90"/>
        <end position="112"/>
    </location>
</feature>
<dbReference type="InterPro" id="IPR010781">
    <property type="entry name" value="DUF1376"/>
</dbReference>
<comment type="caution">
    <text evidence="2">The sequence shown here is derived from an EMBL/GenBank/DDBJ whole genome shotgun (WGS) entry which is preliminary data.</text>
</comment>